<dbReference type="RefSeq" id="WP_377562885.1">
    <property type="nucleotide sequence ID" value="NZ_JBHTJZ010000005.1"/>
</dbReference>
<dbReference type="Gene3D" id="2.60.120.260">
    <property type="entry name" value="Galactose-binding domain-like"/>
    <property type="match status" value="1"/>
</dbReference>
<dbReference type="SUPFAM" id="SSF50934">
    <property type="entry name" value="Tachylectin-2"/>
    <property type="match status" value="1"/>
</dbReference>
<name>A0ABW3HNJ5_9BACL</name>
<proteinExistence type="predicted"/>
<organism evidence="2 3">
    <name type="scientific">Paenibacillus chungangensis</name>
    <dbReference type="NCBI Taxonomy" id="696535"/>
    <lineage>
        <taxon>Bacteria</taxon>
        <taxon>Bacillati</taxon>
        <taxon>Bacillota</taxon>
        <taxon>Bacilli</taxon>
        <taxon>Bacillales</taxon>
        <taxon>Paenibacillaceae</taxon>
        <taxon>Paenibacillus</taxon>
    </lineage>
</organism>
<dbReference type="SUPFAM" id="SSF101898">
    <property type="entry name" value="NHL repeat"/>
    <property type="match status" value="2"/>
</dbReference>
<feature type="domain" description="Cadherin-like beta-sandwich-like" evidence="1">
    <location>
        <begin position="922"/>
        <end position="1010"/>
    </location>
</feature>
<evidence type="ECO:0000313" key="2">
    <source>
        <dbReference type="EMBL" id="MFD0959047.1"/>
    </source>
</evidence>
<accession>A0ABW3HNJ5</accession>
<comment type="caution">
    <text evidence="2">The sequence shown here is derived from an EMBL/GenBank/DDBJ whole genome shotgun (WGS) entry which is preliminary data.</text>
</comment>
<dbReference type="InterPro" id="IPR036813">
    <property type="entry name" value="Tachylectin2_sf"/>
</dbReference>
<dbReference type="Gene3D" id="2.130.10.10">
    <property type="entry name" value="YVTN repeat-like/Quinoprotein amine dehydrogenase"/>
    <property type="match status" value="2"/>
</dbReference>
<evidence type="ECO:0000313" key="3">
    <source>
        <dbReference type="Proteomes" id="UP001596989"/>
    </source>
</evidence>
<dbReference type="PANTHER" id="PTHR40274">
    <property type="entry name" value="VIRGINIAMYCIN B LYASE"/>
    <property type="match status" value="1"/>
</dbReference>
<dbReference type="PANTHER" id="PTHR40274:SF3">
    <property type="entry name" value="VIRGINIAMYCIN B LYASE"/>
    <property type="match status" value="1"/>
</dbReference>
<gene>
    <name evidence="2" type="ORF">ACFQ2I_06540</name>
</gene>
<dbReference type="InterPro" id="IPR025883">
    <property type="entry name" value="Cadherin-like_domain"/>
</dbReference>
<dbReference type="InterPro" id="IPR008979">
    <property type="entry name" value="Galactose-bd-like_sf"/>
</dbReference>
<dbReference type="SUPFAM" id="SSF75011">
    <property type="entry name" value="3-carboxy-cis,cis-mucoante lactonizing enzyme"/>
    <property type="match status" value="1"/>
</dbReference>
<dbReference type="EMBL" id="JBHTJZ010000005">
    <property type="protein sequence ID" value="MFD0959047.1"/>
    <property type="molecule type" value="Genomic_DNA"/>
</dbReference>
<dbReference type="InterPro" id="IPR015943">
    <property type="entry name" value="WD40/YVTN_repeat-like_dom_sf"/>
</dbReference>
<sequence length="1028" mass="110733">MLSLKRTVRYLLLVGLLVTLFPLHSIAAVERFVPLINPGFEQTNTDGTVPGWSQTYGNGGISVTSEVARSGQFALKIVDPDQANYGYSTSLIPATEDLTYVATVYVQAASQNAFLYLQFHDADGVRIGHKSVAGGQAEGWTAITATLKAPAGTASVSVLLYSGLSATGVAYFDDVILLEQDDNANTQHVVRLGTAINSVTIPHAAYGQGPNGKNYIYTTSIGNPAVLTVMSSETGERVATFPLQNAGYSWGSVVAPNGHVYIGTQRNGLLYRHIPGSGTVENVGKAIDSESHIWRVASDEAGNIYGGTYPNGKVFKYDATSDTFTDYGQMAAGEKYVRSIAYGGGKVYAGTGAVQAKIVELDPATGQKQNIPLPAAYSAHKEVYDLTYTDGLLFARMTYSDPDSPLNNVTLVYDVSEGEWIHELEGTIGLDVSPVGPDGKVYFVQNGMLTSYDKATGDVQPTSFSFNGAASRGFGWQVLNLSGWNGPSLVTTTSRGSIHAYNPIANEGITIQGDPLGSANSIRSISKGPDGNIYVGGYLSPSSMTRFRLDTFTMESLRGISQVEGMGVFQDELYLGVYPGATVYKYDPELPYDSTKQSNPIALDLDLSVYNQDRPFAFSDAGGLLAIGTVPIVGKLGGAISIYDPQTDSVDVYPQIVENESPMTLAYKDGFLYGGTTVWGGISAEPVEHNGTLFIFNMNTREKVFEVEPLPGERAITSLTFGPDGMLWGLTNGKLFTFDPTTRQVVQSKELYPYTWTDIVLAGGTLNFHSDGYLYGEAAGRIFRLNPQTWEHETLVSGANYFAQDEFGRIFFTGNSIDLHMYDDIPPAFHSGEEIQFERKADGRLKLSWQGNADMKSFKVMRDGMEITARGVLTTDPITRYTSFVLPSEDAQAGEYTVTPIDYAGNSGSPLSVWVATTDLALSSLSINTGELFPAFSADESSYVWRVWPSLKSVTLTAAPQDANVIMTVNGAPAGAGMPIDIQLDKKEPTRVTIQLSAAHLEESREVTLDIVKCKGPKEGCGAPPGHQ</sequence>
<evidence type="ECO:0000259" key="1">
    <source>
        <dbReference type="Pfam" id="PF12733"/>
    </source>
</evidence>
<dbReference type="Proteomes" id="UP001596989">
    <property type="component" value="Unassembled WGS sequence"/>
</dbReference>
<dbReference type="InterPro" id="IPR051344">
    <property type="entry name" value="Vgb"/>
</dbReference>
<dbReference type="Pfam" id="PF12733">
    <property type="entry name" value="Cadherin-like"/>
    <property type="match status" value="1"/>
</dbReference>
<dbReference type="SUPFAM" id="SSF49785">
    <property type="entry name" value="Galactose-binding domain-like"/>
    <property type="match status" value="1"/>
</dbReference>
<keyword evidence="3" id="KW-1185">Reference proteome</keyword>
<protein>
    <submittedName>
        <fullName evidence="2">Cadherin-like beta sandwich domain-containing protein</fullName>
    </submittedName>
</protein>
<reference evidence="3" key="1">
    <citation type="journal article" date="2019" name="Int. J. Syst. Evol. Microbiol.">
        <title>The Global Catalogue of Microorganisms (GCM) 10K type strain sequencing project: providing services to taxonomists for standard genome sequencing and annotation.</title>
        <authorList>
            <consortium name="The Broad Institute Genomics Platform"/>
            <consortium name="The Broad Institute Genome Sequencing Center for Infectious Disease"/>
            <person name="Wu L."/>
            <person name="Ma J."/>
        </authorList>
    </citation>
    <scope>NUCLEOTIDE SEQUENCE [LARGE SCALE GENOMIC DNA]</scope>
    <source>
        <strain evidence="3">CCUG 59129</strain>
    </source>
</reference>